<organism evidence="2 3">
    <name type="scientific">Desmophyllum pertusum</name>
    <dbReference type="NCBI Taxonomy" id="174260"/>
    <lineage>
        <taxon>Eukaryota</taxon>
        <taxon>Metazoa</taxon>
        <taxon>Cnidaria</taxon>
        <taxon>Anthozoa</taxon>
        <taxon>Hexacorallia</taxon>
        <taxon>Scleractinia</taxon>
        <taxon>Caryophylliina</taxon>
        <taxon>Caryophylliidae</taxon>
        <taxon>Desmophyllum</taxon>
    </lineage>
</organism>
<evidence type="ECO:0000313" key="3">
    <source>
        <dbReference type="Proteomes" id="UP001163046"/>
    </source>
</evidence>
<feature type="compositionally biased region" description="Polar residues" evidence="1">
    <location>
        <begin position="28"/>
        <end position="64"/>
    </location>
</feature>
<proteinExistence type="predicted"/>
<reference evidence="2" key="1">
    <citation type="submission" date="2023-01" db="EMBL/GenBank/DDBJ databases">
        <title>Genome assembly of the deep-sea coral Lophelia pertusa.</title>
        <authorList>
            <person name="Herrera S."/>
            <person name="Cordes E."/>
        </authorList>
    </citation>
    <scope>NUCLEOTIDE SEQUENCE</scope>
    <source>
        <strain evidence="2">USNM1676648</strain>
        <tissue evidence="2">Polyp</tissue>
    </source>
</reference>
<name>A0A9W9ZGD4_9CNID</name>
<accession>A0A9W9ZGD4</accession>
<dbReference type="EMBL" id="MU826357">
    <property type="protein sequence ID" value="KAJ7379509.1"/>
    <property type="molecule type" value="Genomic_DNA"/>
</dbReference>
<dbReference type="Proteomes" id="UP001163046">
    <property type="component" value="Unassembled WGS sequence"/>
</dbReference>
<keyword evidence="3" id="KW-1185">Reference proteome</keyword>
<evidence type="ECO:0000313" key="2">
    <source>
        <dbReference type="EMBL" id="KAJ7379509.1"/>
    </source>
</evidence>
<gene>
    <name evidence="2" type="ORF">OS493_015299</name>
</gene>
<sequence length="64" mass="6986">MMEKSPTSPPVKEPFGQTAETSPVIPSKDSSLTQQPPQLNQSDPKPQVNQSKTTLVINPNKRSL</sequence>
<protein>
    <submittedName>
        <fullName evidence="2">Uncharacterized protein</fullName>
    </submittedName>
</protein>
<evidence type="ECO:0000256" key="1">
    <source>
        <dbReference type="SAM" id="MobiDB-lite"/>
    </source>
</evidence>
<dbReference type="AlphaFoldDB" id="A0A9W9ZGD4"/>
<feature type="region of interest" description="Disordered" evidence="1">
    <location>
        <begin position="1"/>
        <end position="64"/>
    </location>
</feature>
<comment type="caution">
    <text evidence="2">The sequence shown here is derived from an EMBL/GenBank/DDBJ whole genome shotgun (WGS) entry which is preliminary data.</text>
</comment>